<feature type="non-terminal residue" evidence="2">
    <location>
        <position position="62"/>
    </location>
</feature>
<evidence type="ECO:0000313" key="2">
    <source>
        <dbReference type="EMBL" id="NXS59462.1"/>
    </source>
</evidence>
<protein>
    <submittedName>
        <fullName evidence="2">TRI38 ligase</fullName>
    </submittedName>
</protein>
<organism evidence="2 3">
    <name type="scientific">Brachypteracias leptosomus</name>
    <name type="common">short-legged ground-roller</name>
    <dbReference type="NCBI Taxonomy" id="135165"/>
    <lineage>
        <taxon>Eukaryota</taxon>
        <taxon>Metazoa</taxon>
        <taxon>Chordata</taxon>
        <taxon>Craniata</taxon>
        <taxon>Vertebrata</taxon>
        <taxon>Euteleostomi</taxon>
        <taxon>Archelosauria</taxon>
        <taxon>Archosauria</taxon>
        <taxon>Dinosauria</taxon>
        <taxon>Saurischia</taxon>
        <taxon>Theropoda</taxon>
        <taxon>Coelurosauria</taxon>
        <taxon>Aves</taxon>
        <taxon>Neognathae</taxon>
        <taxon>Neoaves</taxon>
        <taxon>Telluraves</taxon>
        <taxon>Coraciimorphae</taxon>
        <taxon>Coraciiformes</taxon>
        <taxon>Brachypteraciidae</taxon>
        <taxon>Brachypteracias</taxon>
    </lineage>
</organism>
<dbReference type="InterPro" id="IPR013320">
    <property type="entry name" value="ConA-like_dom_sf"/>
</dbReference>
<dbReference type="InterPro" id="IPR043136">
    <property type="entry name" value="B30.2/SPRY_sf"/>
</dbReference>
<comment type="caution">
    <text evidence="2">The sequence shown here is derived from an EMBL/GenBank/DDBJ whole genome shotgun (WGS) entry which is preliminary data.</text>
</comment>
<name>A0A7L2VM80_9AVES</name>
<dbReference type="OrthoDB" id="9986391at2759"/>
<reference evidence="2 3" key="1">
    <citation type="submission" date="2019-09" db="EMBL/GenBank/DDBJ databases">
        <title>Bird 10,000 Genomes (B10K) Project - Family phase.</title>
        <authorList>
            <person name="Zhang G."/>
        </authorList>
    </citation>
    <scope>NUCLEOTIDE SEQUENCE [LARGE SCALE GENOMIC DNA]</scope>
    <source>
        <strain evidence="2">B10K-DU-012-52</strain>
    </source>
</reference>
<evidence type="ECO:0000259" key="1">
    <source>
        <dbReference type="PROSITE" id="PS50188"/>
    </source>
</evidence>
<gene>
    <name evidence="2" type="primary">Trim38_0</name>
    <name evidence="2" type="ORF">BRALEP_R14396</name>
</gene>
<proteinExistence type="predicted"/>
<accession>A0A7L2VM80</accession>
<dbReference type="AlphaFoldDB" id="A0A7L2VM80"/>
<keyword evidence="3" id="KW-1185">Reference proteome</keyword>
<dbReference type="PROSITE" id="PS50188">
    <property type="entry name" value="B302_SPRY"/>
    <property type="match status" value="1"/>
</dbReference>
<dbReference type="InterPro" id="IPR001870">
    <property type="entry name" value="B30.2/SPRY"/>
</dbReference>
<evidence type="ECO:0000313" key="3">
    <source>
        <dbReference type="Proteomes" id="UP000520535"/>
    </source>
</evidence>
<feature type="non-terminal residue" evidence="2">
    <location>
        <position position="1"/>
    </location>
</feature>
<dbReference type="SUPFAM" id="SSF49899">
    <property type="entry name" value="Concanavalin A-like lectins/glucanases"/>
    <property type="match status" value="1"/>
</dbReference>
<feature type="domain" description="B30.2/SPRY" evidence="1">
    <location>
        <begin position="1"/>
        <end position="62"/>
    </location>
</feature>
<dbReference type="EMBL" id="VYZX01021801">
    <property type="protein sequence ID" value="NXS59462.1"/>
    <property type="molecule type" value="Genomic_DNA"/>
</dbReference>
<dbReference type="Proteomes" id="UP000520535">
    <property type="component" value="Unassembled WGS sequence"/>
</dbReference>
<keyword evidence="2" id="KW-0436">Ligase</keyword>
<dbReference type="Gene3D" id="2.60.120.920">
    <property type="match status" value="1"/>
</dbReference>
<dbReference type="GO" id="GO:0016874">
    <property type="term" value="F:ligase activity"/>
    <property type="evidence" value="ECO:0007669"/>
    <property type="project" value="UniProtKB-KW"/>
</dbReference>
<sequence>ALKSPPTPLSPVPRRIWVCLDYPQGLVTFINADSGVEIFTFPPASFKGEILRPWFWLIGLEA</sequence>